<evidence type="ECO:0000313" key="2">
    <source>
        <dbReference type="Proteomes" id="UP000822688"/>
    </source>
</evidence>
<dbReference type="Proteomes" id="UP000822688">
    <property type="component" value="Chromosome V"/>
</dbReference>
<dbReference type="AlphaFoldDB" id="A0A8T0HL33"/>
<proteinExistence type="predicted"/>
<sequence>MAMAMSMAMASQTAAMLHQAWPSSAMSPLPCNSLRLASSCTSRCSNRCAVPQVVAGELGRGFEALRAAKSEGAAPASVEGEEEDGPNLPCGTCDSKGWLVCSFCNGQKTNVQVRANKFYRRCPTCRAVGVVICPQCKVFKCVTFPDGVDGY</sequence>
<organism evidence="1 2">
    <name type="scientific">Ceratodon purpureus</name>
    <name type="common">Fire moss</name>
    <name type="synonym">Dicranum purpureum</name>
    <dbReference type="NCBI Taxonomy" id="3225"/>
    <lineage>
        <taxon>Eukaryota</taxon>
        <taxon>Viridiplantae</taxon>
        <taxon>Streptophyta</taxon>
        <taxon>Embryophyta</taxon>
        <taxon>Bryophyta</taxon>
        <taxon>Bryophytina</taxon>
        <taxon>Bryopsida</taxon>
        <taxon>Dicranidae</taxon>
        <taxon>Pseudoditrichales</taxon>
        <taxon>Ditrichaceae</taxon>
        <taxon>Ceratodon</taxon>
    </lineage>
</organism>
<evidence type="ECO:0000313" key="1">
    <source>
        <dbReference type="EMBL" id="KAG0571526.1"/>
    </source>
</evidence>
<accession>A0A8T0HL33</accession>
<gene>
    <name evidence="1" type="ORF">KC19_VG018900</name>
</gene>
<reference evidence="1" key="1">
    <citation type="submission" date="2020-06" db="EMBL/GenBank/DDBJ databases">
        <title>WGS assembly of Ceratodon purpureus strain R40.</title>
        <authorList>
            <person name="Carey S.B."/>
            <person name="Jenkins J."/>
            <person name="Shu S."/>
            <person name="Lovell J.T."/>
            <person name="Sreedasyam A."/>
            <person name="Maumus F."/>
            <person name="Tiley G.P."/>
            <person name="Fernandez-Pozo N."/>
            <person name="Barry K."/>
            <person name="Chen C."/>
            <person name="Wang M."/>
            <person name="Lipzen A."/>
            <person name="Daum C."/>
            <person name="Saski C.A."/>
            <person name="Payton A.C."/>
            <person name="Mcbreen J.C."/>
            <person name="Conrad R.E."/>
            <person name="Kollar L.M."/>
            <person name="Olsson S."/>
            <person name="Huttunen S."/>
            <person name="Landis J.B."/>
            <person name="Wickett N.J."/>
            <person name="Johnson M.G."/>
            <person name="Rensing S.A."/>
            <person name="Grimwood J."/>
            <person name="Schmutz J."/>
            <person name="Mcdaniel S.F."/>
        </authorList>
    </citation>
    <scope>NUCLEOTIDE SEQUENCE</scope>
    <source>
        <strain evidence="1">R40</strain>
    </source>
</reference>
<comment type="caution">
    <text evidence="1">The sequence shown here is derived from an EMBL/GenBank/DDBJ whole genome shotgun (WGS) entry which is preliminary data.</text>
</comment>
<protein>
    <submittedName>
        <fullName evidence="1">Uncharacterized protein</fullName>
    </submittedName>
</protein>
<keyword evidence="2" id="KW-1185">Reference proteome</keyword>
<name>A0A8T0HL33_CERPU</name>
<dbReference type="EMBL" id="CM026426">
    <property type="protein sequence ID" value="KAG0571526.1"/>
    <property type="molecule type" value="Genomic_DNA"/>
</dbReference>